<evidence type="ECO:0000313" key="1">
    <source>
        <dbReference type="EMBL" id="CAE2256919.1"/>
    </source>
</evidence>
<reference evidence="1" key="1">
    <citation type="submission" date="2021-01" db="EMBL/GenBank/DDBJ databases">
        <authorList>
            <person name="Corre E."/>
            <person name="Pelletier E."/>
            <person name="Niang G."/>
            <person name="Scheremetjew M."/>
            <person name="Finn R."/>
            <person name="Kale V."/>
            <person name="Holt S."/>
            <person name="Cochrane G."/>
            <person name="Meng A."/>
            <person name="Brown T."/>
            <person name="Cohen L."/>
        </authorList>
    </citation>
    <scope>NUCLEOTIDE SEQUENCE</scope>
    <source>
        <strain evidence="1">Isolate 1302-5</strain>
    </source>
</reference>
<protein>
    <recommendedName>
        <fullName evidence="2">Cystatin domain-containing protein</fullName>
    </recommendedName>
</protein>
<accession>A0A7S4N0A4</accession>
<evidence type="ECO:0008006" key="2">
    <source>
        <dbReference type="Google" id="ProtNLM"/>
    </source>
</evidence>
<name>A0A7S4N0A4_9STRA</name>
<organism evidence="1">
    <name type="scientific">Odontella aurita</name>
    <dbReference type="NCBI Taxonomy" id="265563"/>
    <lineage>
        <taxon>Eukaryota</taxon>
        <taxon>Sar</taxon>
        <taxon>Stramenopiles</taxon>
        <taxon>Ochrophyta</taxon>
        <taxon>Bacillariophyta</taxon>
        <taxon>Mediophyceae</taxon>
        <taxon>Biddulphiophycidae</taxon>
        <taxon>Eupodiscales</taxon>
        <taxon>Odontellaceae</taxon>
        <taxon>Odontella</taxon>
    </lineage>
</organism>
<dbReference type="EMBL" id="HBKQ01035806">
    <property type="protein sequence ID" value="CAE2256919.1"/>
    <property type="molecule type" value="Transcribed_RNA"/>
</dbReference>
<proteinExistence type="predicted"/>
<gene>
    <name evidence="1" type="ORF">OAUR00152_LOCUS24607</name>
</gene>
<dbReference type="AlphaFoldDB" id="A0A7S4N0A4"/>
<sequence length="134" mass="14674">MGCTSSKQAAEALRPITLAEREEAALGPATKIMDASNNAQQLIMLVRKTIENHLDVDKLRALTATQMITRTVDSGGGAAPGKGGIMYYVKVQTTLAEWPWIFVKIYEPPLVTTASPVGFRGMKKMKDDFKLITF</sequence>